<gene>
    <name evidence="7" type="ORF">LKD23_06880</name>
</gene>
<feature type="transmembrane region" description="Helical" evidence="6">
    <location>
        <begin position="184"/>
        <end position="205"/>
    </location>
</feature>
<keyword evidence="8" id="KW-1185">Reference proteome</keyword>
<keyword evidence="3 6" id="KW-0812">Transmembrane</keyword>
<dbReference type="RefSeq" id="WP_227621001.1">
    <property type="nucleotide sequence ID" value="NZ_JAJEQL010000013.1"/>
</dbReference>
<comment type="caution">
    <text evidence="7">The sequence shown here is derived from an EMBL/GenBank/DDBJ whole genome shotgun (WGS) entry which is preliminary data.</text>
</comment>
<evidence type="ECO:0000313" key="8">
    <source>
        <dbReference type="Proteomes" id="UP001430637"/>
    </source>
</evidence>
<keyword evidence="5 6" id="KW-0472">Membrane</keyword>
<dbReference type="InterPro" id="IPR002797">
    <property type="entry name" value="Polysacc_synth"/>
</dbReference>
<comment type="subcellular location">
    <subcellularLocation>
        <location evidence="1">Cell membrane</location>
        <topology evidence="1">Multi-pass membrane protein</topology>
    </subcellularLocation>
</comment>
<dbReference type="Proteomes" id="UP001430637">
    <property type="component" value="Unassembled WGS sequence"/>
</dbReference>
<sequence>MNKNNLRIATAIIVSGLGVFISYLINFLLTPYITDNIGIEAYGFVSLAKNFVNYAQIATIAITSFVVRYISVSYHERKMQEANEYYSTSVIACVALAGVIFISALLLITKIDLLLNVPQNLIFSVKLLFLIVFLNFVLTTATTPFTTAAYIKNRLDITGIIKIIAYLVDAGVMVILFINCTPNVWFVGMGSLAASVVTFICTYILSKKLVPELVFNKDFFSVSKLKNLVGNGIWNSLNSLGNELNSGLDLIISNLFLNGVATGQIAVVKTIGTMFSMLYEVVYQPFQPNLIKAYASGDVNIFINEQKKAMRICGYFSNVAFAGFVALGGLYYKLWLPSEDTKLLHMLTIVTVLGSVTAGVMRPIYYVYTLTLKNKLPCWITIAGGFLNVVSMYVLLKYTQMGVYAIVSTTTVIMLCINLFFNPVYAAYNLKISVKVYYKVIFKHLISAAIMVGGFIGIARVIRPSGWVGLIVSAIIMCISGLIIHVLIMCNMDEKLFLIKKITKRK</sequence>
<name>A0ABS8F970_9FIRM</name>
<organism evidence="7 8">
    <name type="scientific">Faecalibacterium butyricigenerans</name>
    <dbReference type="NCBI Taxonomy" id="1851427"/>
    <lineage>
        <taxon>Bacteria</taxon>
        <taxon>Bacillati</taxon>
        <taxon>Bacillota</taxon>
        <taxon>Clostridia</taxon>
        <taxon>Eubacteriales</taxon>
        <taxon>Oscillospiraceae</taxon>
        <taxon>Faecalibacterium</taxon>
    </lineage>
</organism>
<evidence type="ECO:0000256" key="6">
    <source>
        <dbReference type="SAM" id="Phobius"/>
    </source>
</evidence>
<evidence type="ECO:0000256" key="3">
    <source>
        <dbReference type="ARBA" id="ARBA00022692"/>
    </source>
</evidence>
<evidence type="ECO:0000256" key="2">
    <source>
        <dbReference type="ARBA" id="ARBA00022475"/>
    </source>
</evidence>
<dbReference type="PANTHER" id="PTHR30250:SF26">
    <property type="entry name" value="PSMA PROTEIN"/>
    <property type="match status" value="1"/>
</dbReference>
<evidence type="ECO:0000256" key="4">
    <source>
        <dbReference type="ARBA" id="ARBA00022989"/>
    </source>
</evidence>
<feature type="transmembrane region" description="Helical" evidence="6">
    <location>
        <begin position="312"/>
        <end position="332"/>
    </location>
</feature>
<evidence type="ECO:0000256" key="5">
    <source>
        <dbReference type="ARBA" id="ARBA00023136"/>
    </source>
</evidence>
<feature type="transmembrane region" description="Helical" evidence="6">
    <location>
        <begin position="376"/>
        <end position="396"/>
    </location>
</feature>
<proteinExistence type="predicted"/>
<feature type="transmembrane region" description="Helical" evidence="6">
    <location>
        <begin position="159"/>
        <end position="178"/>
    </location>
</feature>
<feature type="transmembrane region" description="Helical" evidence="6">
    <location>
        <begin position="86"/>
        <end position="109"/>
    </location>
</feature>
<feature type="transmembrane region" description="Helical" evidence="6">
    <location>
        <begin position="12"/>
        <end position="34"/>
    </location>
</feature>
<evidence type="ECO:0000313" key="7">
    <source>
        <dbReference type="EMBL" id="MCC2199478.1"/>
    </source>
</evidence>
<keyword evidence="2" id="KW-1003">Cell membrane</keyword>
<accession>A0ABS8F970</accession>
<dbReference type="Pfam" id="PF01943">
    <property type="entry name" value="Polysacc_synt"/>
    <property type="match status" value="1"/>
</dbReference>
<feature type="transmembrane region" description="Helical" evidence="6">
    <location>
        <begin position="402"/>
        <end position="428"/>
    </location>
</feature>
<feature type="transmembrane region" description="Helical" evidence="6">
    <location>
        <begin position="440"/>
        <end position="462"/>
    </location>
</feature>
<feature type="transmembrane region" description="Helical" evidence="6">
    <location>
        <begin position="54"/>
        <end position="74"/>
    </location>
</feature>
<keyword evidence="4 6" id="KW-1133">Transmembrane helix</keyword>
<dbReference type="EMBL" id="JAJEQL010000013">
    <property type="protein sequence ID" value="MCC2199478.1"/>
    <property type="molecule type" value="Genomic_DNA"/>
</dbReference>
<dbReference type="InterPro" id="IPR050833">
    <property type="entry name" value="Poly_Biosynth_Transport"/>
</dbReference>
<protein>
    <submittedName>
        <fullName evidence="7">Lipopolysaccharide biosynthesis protein</fullName>
    </submittedName>
</protein>
<reference evidence="7" key="1">
    <citation type="submission" date="2021-10" db="EMBL/GenBank/DDBJ databases">
        <title>Anaerobic single-cell dispensing facilitates the cultivation of human gut bacteria.</title>
        <authorList>
            <person name="Afrizal A."/>
        </authorList>
    </citation>
    <scope>NUCLEOTIDE SEQUENCE</scope>
    <source>
        <strain evidence="7">CLA-AA-H233</strain>
    </source>
</reference>
<feature type="transmembrane region" description="Helical" evidence="6">
    <location>
        <begin position="468"/>
        <end position="490"/>
    </location>
</feature>
<feature type="transmembrane region" description="Helical" evidence="6">
    <location>
        <begin position="344"/>
        <end position="364"/>
    </location>
</feature>
<dbReference type="PANTHER" id="PTHR30250">
    <property type="entry name" value="PST FAMILY PREDICTED COLANIC ACID TRANSPORTER"/>
    <property type="match status" value="1"/>
</dbReference>
<evidence type="ECO:0000256" key="1">
    <source>
        <dbReference type="ARBA" id="ARBA00004651"/>
    </source>
</evidence>